<name>W5Y0L4_9CORY</name>
<evidence type="ECO:0000256" key="3">
    <source>
        <dbReference type="ARBA" id="ARBA00022448"/>
    </source>
</evidence>
<evidence type="ECO:0000256" key="5">
    <source>
        <dbReference type="ARBA" id="ARBA00022692"/>
    </source>
</evidence>
<comment type="catalytic activity">
    <reaction evidence="10">
        <text>Mg(2+)(in) = Mg(2+)(out)</text>
        <dbReference type="Rhea" id="RHEA:29827"/>
        <dbReference type="ChEBI" id="CHEBI:18420"/>
    </reaction>
</comment>
<evidence type="ECO:0000256" key="4">
    <source>
        <dbReference type="ARBA" id="ARBA00022475"/>
    </source>
</evidence>
<feature type="transmembrane region" description="Helical" evidence="12">
    <location>
        <begin position="344"/>
        <end position="364"/>
    </location>
</feature>
<evidence type="ECO:0000256" key="2">
    <source>
        <dbReference type="ARBA" id="ARBA00009765"/>
    </source>
</evidence>
<keyword evidence="9 12" id="KW-0472">Membrane</keyword>
<evidence type="ECO:0000256" key="9">
    <source>
        <dbReference type="ARBA" id="ARBA00023136"/>
    </source>
</evidence>
<dbReference type="GO" id="GO:0050897">
    <property type="term" value="F:cobalt ion binding"/>
    <property type="evidence" value="ECO:0007669"/>
    <property type="project" value="TreeGrafter"/>
</dbReference>
<dbReference type="Gene3D" id="1.20.58.340">
    <property type="entry name" value="Magnesium transport protein CorA, transmembrane region"/>
    <property type="match status" value="2"/>
</dbReference>
<evidence type="ECO:0000256" key="7">
    <source>
        <dbReference type="ARBA" id="ARBA00022989"/>
    </source>
</evidence>
<dbReference type="PANTHER" id="PTHR46494">
    <property type="entry name" value="CORA FAMILY METAL ION TRANSPORTER (EUROFUNG)"/>
    <property type="match status" value="1"/>
</dbReference>
<dbReference type="SUPFAM" id="SSF143865">
    <property type="entry name" value="CorA soluble domain-like"/>
    <property type="match status" value="1"/>
</dbReference>
<keyword evidence="8" id="KW-0406">Ion transport</keyword>
<keyword evidence="14" id="KW-1185">Reference proteome</keyword>
<keyword evidence="5 12" id="KW-0812">Transmembrane</keyword>
<dbReference type="PANTHER" id="PTHR46494:SF1">
    <property type="entry name" value="CORA FAMILY METAL ION TRANSPORTER (EUROFUNG)"/>
    <property type="match status" value="1"/>
</dbReference>
<dbReference type="GO" id="GO:0015095">
    <property type="term" value="F:magnesium ion transmembrane transporter activity"/>
    <property type="evidence" value="ECO:0007669"/>
    <property type="project" value="TreeGrafter"/>
</dbReference>
<keyword evidence="6" id="KW-0460">Magnesium</keyword>
<dbReference type="EMBL" id="CP004353">
    <property type="protein sequence ID" value="AHI22762.1"/>
    <property type="molecule type" value="Genomic_DNA"/>
</dbReference>
<evidence type="ECO:0000256" key="8">
    <source>
        <dbReference type="ARBA" id="ARBA00023065"/>
    </source>
</evidence>
<evidence type="ECO:0000256" key="1">
    <source>
        <dbReference type="ARBA" id="ARBA00004651"/>
    </source>
</evidence>
<dbReference type="STRING" id="1224164.B843_06885"/>
<keyword evidence="4" id="KW-1003">Cell membrane</keyword>
<reference evidence="13 14" key="1">
    <citation type="submission" date="2013-02" db="EMBL/GenBank/DDBJ databases">
        <title>The complete genome sequence of Corynebacterium vitaeruminis DSM 20294.</title>
        <authorList>
            <person name="Ruckert C."/>
            <person name="Albersmeier A."/>
            <person name="Kalinowski J."/>
        </authorList>
    </citation>
    <scope>NUCLEOTIDE SEQUENCE [LARGE SCALE GENOMIC DNA]</scope>
    <source>
        <strain evidence="14">ATCC 10234</strain>
    </source>
</reference>
<sequence>MNTPKNSGALNPISRFRTPKTIATTSRIRIPVERVIDHCWLFIDGARIPGECNHTNALKLLEERRQPEQEGFVWLSLSEPTTEQMQKVAAEFGVHKLIVEDAVSAHQRPKVERYDDQLFVVVRSVKYSDFDERQESVISSRQVIETGELQFVIGPNFVITIRHNTPMPDLRRRLGDEYSLVHNGPMAVAWAVADALVDDYVRISTELHEDVDFLEEEVFTPGAAINVDQIYLLKREILEMRHAVDPLDPALKMLIAGNKDLINKQMRSYFRDILDHEILVKDTIAGHDERLSSLIDAAVAKITLQQNSDMRAISAFVGMAAVPTLIAGVYGMNFDNMPELHTQHGYYVVLASIVIIVGLLWWFFRKQDWL</sequence>
<comment type="function">
    <text evidence="11">Mediates influx of magnesium ions. Alternates between open and closed states. Activated by low cytoplasmic Mg(2+) levels. Inactive when cytoplasmic Mg(2+) levels are high.</text>
</comment>
<dbReference type="Gene3D" id="3.30.460.20">
    <property type="entry name" value="CorA soluble domain-like"/>
    <property type="match status" value="1"/>
</dbReference>
<dbReference type="CDD" id="cd12830">
    <property type="entry name" value="MtCorA-like"/>
    <property type="match status" value="1"/>
</dbReference>
<comment type="subcellular location">
    <subcellularLocation>
        <location evidence="1">Cell membrane</location>
        <topology evidence="1">Multi-pass membrane protein</topology>
    </subcellularLocation>
</comment>
<protein>
    <submittedName>
        <fullName evidence="13">Transporter of the CorA metal ion transporter family protein</fullName>
    </submittedName>
</protein>
<evidence type="ECO:0000313" key="14">
    <source>
        <dbReference type="Proteomes" id="UP000019222"/>
    </source>
</evidence>
<proteinExistence type="inferred from homology"/>
<dbReference type="KEGG" id="cvt:B843_06885"/>
<dbReference type="Proteomes" id="UP000019222">
    <property type="component" value="Chromosome"/>
</dbReference>
<dbReference type="RefSeq" id="WP_081751526.1">
    <property type="nucleotide sequence ID" value="NZ_CP004353.1"/>
</dbReference>
<evidence type="ECO:0000256" key="12">
    <source>
        <dbReference type="SAM" id="Phobius"/>
    </source>
</evidence>
<dbReference type="GO" id="GO:0015087">
    <property type="term" value="F:cobalt ion transmembrane transporter activity"/>
    <property type="evidence" value="ECO:0007669"/>
    <property type="project" value="TreeGrafter"/>
</dbReference>
<evidence type="ECO:0000256" key="10">
    <source>
        <dbReference type="ARBA" id="ARBA00034269"/>
    </source>
</evidence>
<dbReference type="Pfam" id="PF01544">
    <property type="entry name" value="CorA"/>
    <property type="match status" value="1"/>
</dbReference>
<dbReference type="InterPro" id="IPR045863">
    <property type="entry name" value="CorA_TM1_TM2"/>
</dbReference>
<dbReference type="FunFam" id="1.20.58.340:FF:000004">
    <property type="entry name" value="Magnesium transport protein CorA"/>
    <property type="match status" value="1"/>
</dbReference>
<feature type="transmembrane region" description="Helical" evidence="12">
    <location>
        <begin position="312"/>
        <end position="332"/>
    </location>
</feature>
<dbReference type="AlphaFoldDB" id="W5Y0L4"/>
<evidence type="ECO:0000313" key="13">
    <source>
        <dbReference type="EMBL" id="AHI22762.1"/>
    </source>
</evidence>
<comment type="similarity">
    <text evidence="2">Belongs to the CorA metal ion transporter (MIT) (TC 1.A.35) family.</text>
</comment>
<evidence type="ECO:0000256" key="11">
    <source>
        <dbReference type="ARBA" id="ARBA00045497"/>
    </source>
</evidence>
<accession>W5Y0L4</accession>
<dbReference type="GO" id="GO:0005886">
    <property type="term" value="C:plasma membrane"/>
    <property type="evidence" value="ECO:0007669"/>
    <property type="project" value="UniProtKB-SubCell"/>
</dbReference>
<dbReference type="InterPro" id="IPR045861">
    <property type="entry name" value="CorA_cytoplasmic_dom"/>
</dbReference>
<gene>
    <name evidence="13" type="ORF">B843_06885</name>
</gene>
<dbReference type="PATRIC" id="fig|1224164.3.peg.1379"/>
<evidence type="ECO:0000256" key="6">
    <source>
        <dbReference type="ARBA" id="ARBA00022842"/>
    </source>
</evidence>
<keyword evidence="7 12" id="KW-1133">Transmembrane helix</keyword>
<organism evidence="13 14">
    <name type="scientific">Corynebacterium vitaeruminis DSM 20294</name>
    <dbReference type="NCBI Taxonomy" id="1224164"/>
    <lineage>
        <taxon>Bacteria</taxon>
        <taxon>Bacillati</taxon>
        <taxon>Actinomycetota</taxon>
        <taxon>Actinomycetes</taxon>
        <taxon>Mycobacteriales</taxon>
        <taxon>Corynebacteriaceae</taxon>
        <taxon>Corynebacterium</taxon>
    </lineage>
</organism>
<keyword evidence="3" id="KW-0813">Transport</keyword>
<dbReference type="eggNOG" id="COG0598">
    <property type="taxonomic scope" value="Bacteria"/>
</dbReference>
<dbReference type="SUPFAM" id="SSF144083">
    <property type="entry name" value="Magnesium transport protein CorA, transmembrane region"/>
    <property type="match status" value="1"/>
</dbReference>
<dbReference type="InterPro" id="IPR002523">
    <property type="entry name" value="MgTranspt_CorA/ZnTranspt_ZntB"/>
</dbReference>
<dbReference type="GO" id="GO:0000287">
    <property type="term" value="F:magnesium ion binding"/>
    <property type="evidence" value="ECO:0007669"/>
    <property type="project" value="TreeGrafter"/>
</dbReference>
<dbReference type="HOGENOM" id="CLU_007127_0_2_11"/>